<evidence type="ECO:0000256" key="1">
    <source>
        <dbReference type="ARBA" id="ARBA00022741"/>
    </source>
</evidence>
<feature type="domain" description="ABC transporter" evidence="3">
    <location>
        <begin position="2"/>
        <end position="232"/>
    </location>
</feature>
<dbReference type="NCBIfam" id="TIGR03864">
    <property type="entry name" value="PQQ_ABC_ATP"/>
    <property type="match status" value="1"/>
</dbReference>
<name>A0A2M9G7M0_9PROT</name>
<sequence>MLSVREVSHTYGRRTALEAATFDVPAGAFAVLLGPNGAGKSTLYALLTRLLPLQTGRIEVAGHGIGDAPLAALARMGVVFQSPTLDLDLGVQQNLAYFARLRGLPARTARARIDSELERLGLAERRTEKVRQLNGGHRRRLEIARALLHEPDVLLLDEPTVGLDIPTRRRIVDDVHALAADKGVTVLWATHLIDEVRAGDRVIVLHEGRVRASGEIMALLDEHDADDISALFDDLTGRERQPPMRGVSRREAAP</sequence>
<dbReference type="InterPro" id="IPR003593">
    <property type="entry name" value="AAA+_ATPase"/>
</dbReference>
<dbReference type="SUPFAM" id="SSF52540">
    <property type="entry name" value="P-loop containing nucleoside triphosphate hydrolases"/>
    <property type="match status" value="1"/>
</dbReference>
<protein>
    <submittedName>
        <fullName evidence="4">ABC transporter ATP-binding protein</fullName>
    </submittedName>
</protein>
<dbReference type="GO" id="GO:0005524">
    <property type="term" value="F:ATP binding"/>
    <property type="evidence" value="ECO:0007669"/>
    <property type="project" value="UniProtKB-KW"/>
</dbReference>
<dbReference type="EMBL" id="PHIG01000004">
    <property type="protein sequence ID" value="PJK31704.1"/>
    <property type="molecule type" value="Genomic_DNA"/>
</dbReference>
<dbReference type="InterPro" id="IPR003439">
    <property type="entry name" value="ABC_transporter-like_ATP-bd"/>
</dbReference>
<organism evidence="4 5">
    <name type="scientific">Minwuia thermotolerans</name>
    <dbReference type="NCBI Taxonomy" id="2056226"/>
    <lineage>
        <taxon>Bacteria</taxon>
        <taxon>Pseudomonadati</taxon>
        <taxon>Pseudomonadota</taxon>
        <taxon>Alphaproteobacteria</taxon>
        <taxon>Minwuiales</taxon>
        <taxon>Minwuiaceae</taxon>
        <taxon>Minwuia</taxon>
    </lineage>
</organism>
<evidence type="ECO:0000313" key="5">
    <source>
        <dbReference type="Proteomes" id="UP000229498"/>
    </source>
</evidence>
<comment type="caution">
    <text evidence="4">The sequence shown here is derived from an EMBL/GenBank/DDBJ whole genome shotgun (WGS) entry which is preliminary data.</text>
</comment>
<dbReference type="OrthoDB" id="9778547at2"/>
<dbReference type="GO" id="GO:0016887">
    <property type="term" value="F:ATP hydrolysis activity"/>
    <property type="evidence" value="ECO:0007669"/>
    <property type="project" value="InterPro"/>
</dbReference>
<keyword evidence="1" id="KW-0547">Nucleotide-binding</keyword>
<proteinExistence type="predicted"/>
<dbReference type="SMART" id="SM00382">
    <property type="entry name" value="AAA"/>
    <property type="match status" value="1"/>
</dbReference>
<dbReference type="AlphaFoldDB" id="A0A2M9G7M0"/>
<dbReference type="PANTHER" id="PTHR43582:SF5">
    <property type="entry name" value="ABC TRANSPORTER"/>
    <property type="match status" value="1"/>
</dbReference>
<accession>A0A2M9G7M0</accession>
<dbReference type="RefSeq" id="WP_109794531.1">
    <property type="nucleotide sequence ID" value="NZ_PHIG01000004.1"/>
</dbReference>
<dbReference type="PROSITE" id="PS50893">
    <property type="entry name" value="ABC_TRANSPORTER_2"/>
    <property type="match status" value="1"/>
</dbReference>
<gene>
    <name evidence="4" type="ORF">CVT23_00690</name>
</gene>
<dbReference type="Proteomes" id="UP000229498">
    <property type="component" value="Unassembled WGS sequence"/>
</dbReference>
<keyword evidence="5" id="KW-1185">Reference proteome</keyword>
<reference evidence="4 5" key="1">
    <citation type="submission" date="2017-11" db="EMBL/GenBank/DDBJ databases">
        <title>Draft genome sequence of Rhizobiales bacterium SY3-13.</title>
        <authorList>
            <person name="Sun C."/>
        </authorList>
    </citation>
    <scope>NUCLEOTIDE SEQUENCE [LARGE SCALE GENOMIC DNA]</scope>
    <source>
        <strain evidence="4 5">SY3-13</strain>
    </source>
</reference>
<dbReference type="Pfam" id="PF00005">
    <property type="entry name" value="ABC_tran"/>
    <property type="match status" value="1"/>
</dbReference>
<dbReference type="InterPro" id="IPR027417">
    <property type="entry name" value="P-loop_NTPase"/>
</dbReference>
<dbReference type="InterPro" id="IPR022467">
    <property type="entry name" value="ABC_transprt_ATP-bd_su_PQQ"/>
</dbReference>
<evidence type="ECO:0000313" key="4">
    <source>
        <dbReference type="EMBL" id="PJK31704.1"/>
    </source>
</evidence>
<dbReference type="PANTHER" id="PTHR43582">
    <property type="entry name" value="LINEARMYCIN RESISTANCE ATP-BINDING PROTEIN LNRL"/>
    <property type="match status" value="1"/>
</dbReference>
<evidence type="ECO:0000256" key="2">
    <source>
        <dbReference type="ARBA" id="ARBA00022840"/>
    </source>
</evidence>
<dbReference type="Gene3D" id="3.40.50.300">
    <property type="entry name" value="P-loop containing nucleotide triphosphate hydrolases"/>
    <property type="match status" value="1"/>
</dbReference>
<keyword evidence="2 4" id="KW-0067">ATP-binding</keyword>
<evidence type="ECO:0000259" key="3">
    <source>
        <dbReference type="PROSITE" id="PS50893"/>
    </source>
</evidence>